<sequence>MIKKILDHHYFCPRSFLINCLFLFYCT</sequence>
<dbReference type="EMBL" id="GGEC01053976">
    <property type="protein sequence ID" value="MBX34460.1"/>
    <property type="molecule type" value="Transcribed_RNA"/>
</dbReference>
<name>A0A2P2MW76_RHIMU</name>
<evidence type="ECO:0000313" key="1">
    <source>
        <dbReference type="EMBL" id="MBX34460.1"/>
    </source>
</evidence>
<proteinExistence type="predicted"/>
<protein>
    <submittedName>
        <fullName evidence="1">Uncharacterized protein</fullName>
    </submittedName>
</protein>
<dbReference type="AlphaFoldDB" id="A0A2P2MW76"/>
<organism evidence="1">
    <name type="scientific">Rhizophora mucronata</name>
    <name type="common">Asiatic mangrove</name>
    <dbReference type="NCBI Taxonomy" id="61149"/>
    <lineage>
        <taxon>Eukaryota</taxon>
        <taxon>Viridiplantae</taxon>
        <taxon>Streptophyta</taxon>
        <taxon>Embryophyta</taxon>
        <taxon>Tracheophyta</taxon>
        <taxon>Spermatophyta</taxon>
        <taxon>Magnoliopsida</taxon>
        <taxon>eudicotyledons</taxon>
        <taxon>Gunneridae</taxon>
        <taxon>Pentapetalae</taxon>
        <taxon>rosids</taxon>
        <taxon>fabids</taxon>
        <taxon>Malpighiales</taxon>
        <taxon>Rhizophoraceae</taxon>
        <taxon>Rhizophora</taxon>
    </lineage>
</organism>
<reference evidence="1" key="1">
    <citation type="submission" date="2018-02" db="EMBL/GenBank/DDBJ databases">
        <title>Rhizophora mucronata_Transcriptome.</title>
        <authorList>
            <person name="Meera S.P."/>
            <person name="Sreeshan A."/>
            <person name="Augustine A."/>
        </authorList>
    </citation>
    <scope>NUCLEOTIDE SEQUENCE</scope>
    <source>
        <tissue evidence="1">Leaf</tissue>
    </source>
</reference>
<accession>A0A2P2MW76</accession>